<name>S3N2C5_9GAMM</name>
<protein>
    <submittedName>
        <fullName evidence="1">Uncharacterized protein</fullName>
    </submittedName>
</protein>
<evidence type="ECO:0000313" key="2">
    <source>
        <dbReference type="Proteomes" id="UP000014568"/>
    </source>
</evidence>
<dbReference type="HOGENOM" id="CLU_2490788_0_0_6"/>
<accession>S3N2C5</accession>
<dbReference type="OrthoDB" id="6708726at2"/>
<dbReference type="EMBL" id="ATGI01000022">
    <property type="protein sequence ID" value="EPF73887.1"/>
    <property type="molecule type" value="Genomic_DNA"/>
</dbReference>
<proteinExistence type="predicted"/>
<gene>
    <name evidence="1" type="ORF">F945_01766</name>
</gene>
<dbReference type="RefSeq" id="WP_016656173.1">
    <property type="nucleotide sequence ID" value="NZ_KE340353.1"/>
</dbReference>
<organism evidence="1 2">
    <name type="scientific">Acinetobacter rudis CIP 110305</name>
    <dbReference type="NCBI Taxonomy" id="421052"/>
    <lineage>
        <taxon>Bacteria</taxon>
        <taxon>Pseudomonadati</taxon>
        <taxon>Pseudomonadota</taxon>
        <taxon>Gammaproteobacteria</taxon>
        <taxon>Moraxellales</taxon>
        <taxon>Moraxellaceae</taxon>
        <taxon>Acinetobacter</taxon>
    </lineage>
</organism>
<keyword evidence="2" id="KW-1185">Reference proteome</keyword>
<dbReference type="AlphaFoldDB" id="S3N2C5"/>
<dbReference type="STRING" id="632955.GCA_000829675_03606"/>
<sequence>MSQSYQLRIFKEGKLLGNFDSHTTNSLNSINELIGYLQNNIELTFELYQVIEDSRLLLQKDGALQLLGTTQQYIPCSIEVLLNNVD</sequence>
<evidence type="ECO:0000313" key="1">
    <source>
        <dbReference type="EMBL" id="EPF73887.1"/>
    </source>
</evidence>
<reference evidence="1 2" key="1">
    <citation type="submission" date="2013-06" db="EMBL/GenBank/DDBJ databases">
        <title>The Genome Sequence of Acinetobacter rudis CIP 110305.</title>
        <authorList>
            <consortium name="The Broad Institute Genome Sequencing Platform"/>
            <consortium name="The Broad Institute Genome Sequencing Center for Infectious Disease"/>
            <person name="Cerqueira G."/>
            <person name="Feldgarden M."/>
            <person name="Courvalin P."/>
            <person name="Perichon B."/>
            <person name="Grillot-Courvalin C."/>
            <person name="Clermont D."/>
            <person name="Rocha E."/>
            <person name="Yoon E.-J."/>
            <person name="Nemec A."/>
            <person name="Young S.K."/>
            <person name="Zeng Q."/>
            <person name="Gargeya S."/>
            <person name="Fitzgerald M."/>
            <person name="Abouelleil A."/>
            <person name="Alvarado L."/>
            <person name="Berlin A.M."/>
            <person name="Chapman S.B."/>
            <person name="Dewar J."/>
            <person name="Goldberg J."/>
            <person name="Griggs A."/>
            <person name="Gujja S."/>
            <person name="Hansen M."/>
            <person name="Howarth C."/>
            <person name="Imamovic A."/>
            <person name="Larimer J."/>
            <person name="McCowan C."/>
            <person name="Murphy C."/>
            <person name="Pearson M."/>
            <person name="Priest M."/>
            <person name="Roberts A."/>
            <person name="Saif S."/>
            <person name="Shea T."/>
            <person name="Sykes S."/>
            <person name="Wortman J."/>
            <person name="Nusbaum C."/>
            <person name="Birren B."/>
        </authorList>
    </citation>
    <scope>NUCLEOTIDE SEQUENCE [LARGE SCALE GENOMIC DNA]</scope>
    <source>
        <strain evidence="1 2">CIP 110305</strain>
    </source>
</reference>
<dbReference type="eggNOG" id="ENOG5031S0N">
    <property type="taxonomic scope" value="Bacteria"/>
</dbReference>
<comment type="caution">
    <text evidence="1">The sequence shown here is derived from an EMBL/GenBank/DDBJ whole genome shotgun (WGS) entry which is preliminary data.</text>
</comment>
<dbReference type="Proteomes" id="UP000014568">
    <property type="component" value="Unassembled WGS sequence"/>
</dbReference>